<dbReference type="Proteomes" id="UP000720595">
    <property type="component" value="Unassembled WGS sequence"/>
</dbReference>
<evidence type="ECO:0000313" key="3">
    <source>
        <dbReference type="Proteomes" id="UP000720595"/>
    </source>
</evidence>
<dbReference type="EMBL" id="JAFBDH010000001">
    <property type="protein sequence ID" value="MBM7549310.1"/>
    <property type="molecule type" value="Genomic_DNA"/>
</dbReference>
<gene>
    <name evidence="2" type="ORF">JOD41_000025</name>
</gene>
<comment type="caution">
    <text evidence="2">The sequence shown here is derived from an EMBL/GenBank/DDBJ whole genome shotgun (WGS) entry which is preliminary data.</text>
</comment>
<protein>
    <submittedName>
        <fullName evidence="2">ABC-type exoprotein transport system permease subunit</fullName>
    </submittedName>
</protein>
<feature type="transmembrane region" description="Helical" evidence="1">
    <location>
        <begin position="46"/>
        <end position="74"/>
    </location>
</feature>
<name>A0ABS2MH21_9FIRM</name>
<keyword evidence="1" id="KW-1133">Transmembrane helix</keyword>
<accession>A0ABS2MH21</accession>
<reference evidence="2 3" key="1">
    <citation type="submission" date="2021-01" db="EMBL/GenBank/DDBJ databases">
        <title>Genomic Encyclopedia of Type Strains, Phase IV (KMG-IV): sequencing the most valuable type-strain genomes for metagenomic binning, comparative biology and taxonomic classification.</title>
        <authorList>
            <person name="Goeker M."/>
        </authorList>
    </citation>
    <scope>NUCLEOTIDE SEQUENCE [LARGE SCALE GENOMIC DNA]</scope>
    <source>
        <strain evidence="2 3">DSM 21461</strain>
    </source>
</reference>
<evidence type="ECO:0000256" key="1">
    <source>
        <dbReference type="SAM" id="Phobius"/>
    </source>
</evidence>
<proteinExistence type="predicted"/>
<feature type="transmembrane region" description="Helical" evidence="1">
    <location>
        <begin position="12"/>
        <end position="34"/>
    </location>
</feature>
<dbReference type="RefSeq" id="WP_205051061.1">
    <property type="nucleotide sequence ID" value="NZ_JAFBDH010000001.1"/>
</dbReference>
<feature type="transmembrane region" description="Helical" evidence="1">
    <location>
        <begin position="86"/>
        <end position="106"/>
    </location>
</feature>
<keyword evidence="3" id="KW-1185">Reference proteome</keyword>
<organism evidence="2 3">
    <name type="scientific">Peptoniphilus gorbachii</name>
    <dbReference type="NCBI Taxonomy" id="411567"/>
    <lineage>
        <taxon>Bacteria</taxon>
        <taxon>Bacillati</taxon>
        <taxon>Bacillota</taxon>
        <taxon>Tissierellia</taxon>
        <taxon>Tissierellales</taxon>
        <taxon>Peptoniphilaceae</taxon>
        <taxon>Peptoniphilus</taxon>
    </lineage>
</organism>
<sequence>MNKIKFSQIKYFRLVKIGIFLFLISPLNSALAMFFQGPAYQWPFRIFFILLSIIGLIGGFFHFWYLLFFTLFYFWKKDKEKARAHFVHFLVLALLPFIPVLISLIVELSQSGLQSLTKIGNIFYPAGGKAYTEFLPFLFEELKKILRDPSYIIPYD</sequence>
<evidence type="ECO:0000313" key="2">
    <source>
        <dbReference type="EMBL" id="MBM7549310.1"/>
    </source>
</evidence>
<keyword evidence="1" id="KW-0472">Membrane</keyword>
<keyword evidence="1" id="KW-0812">Transmembrane</keyword>